<name>A0A1L6MYU4_9BACT</name>
<sequence length="63" mass="6641">MHVTETKLQVAADPQDAALDMPAGPSETAMLADEELDPDLIASELLAQAEHGEESQVVLITPS</sequence>
<keyword evidence="1" id="KW-0560">Oxidoreductase</keyword>
<dbReference type="GO" id="GO:0004399">
    <property type="term" value="F:histidinol dehydrogenase activity"/>
    <property type="evidence" value="ECO:0007669"/>
    <property type="project" value="TreeGrafter"/>
</dbReference>
<comment type="similarity">
    <text evidence="2">Belongs to the histidinol dehydrogenase family.</text>
</comment>
<dbReference type="InterPro" id="IPR012131">
    <property type="entry name" value="Hstdl_DH"/>
</dbReference>
<dbReference type="GO" id="GO:0000105">
    <property type="term" value="P:L-histidine biosynthetic process"/>
    <property type="evidence" value="ECO:0007669"/>
    <property type="project" value="TreeGrafter"/>
</dbReference>
<dbReference type="KEGG" id="pabo:BCY86_08625"/>
<dbReference type="GO" id="GO:0005829">
    <property type="term" value="C:cytosol"/>
    <property type="evidence" value="ECO:0007669"/>
    <property type="project" value="TreeGrafter"/>
</dbReference>
<dbReference type="GO" id="GO:0046872">
    <property type="term" value="F:metal ion binding"/>
    <property type="evidence" value="ECO:0007669"/>
    <property type="project" value="InterPro"/>
</dbReference>
<dbReference type="PRINTS" id="PR00083">
    <property type="entry name" value="HOLDHDRGNASE"/>
</dbReference>
<feature type="region of interest" description="Disordered" evidence="3">
    <location>
        <begin position="1"/>
        <end position="24"/>
    </location>
</feature>
<evidence type="ECO:0000313" key="4">
    <source>
        <dbReference type="EMBL" id="APS00734.1"/>
    </source>
</evidence>
<dbReference type="Pfam" id="PF00815">
    <property type="entry name" value="Histidinol_dh"/>
    <property type="match status" value="1"/>
</dbReference>
<dbReference type="GO" id="GO:0051287">
    <property type="term" value="F:NAD binding"/>
    <property type="evidence" value="ECO:0007669"/>
    <property type="project" value="InterPro"/>
</dbReference>
<dbReference type="PANTHER" id="PTHR21256:SF2">
    <property type="entry name" value="HISTIDINE BIOSYNTHESIS TRIFUNCTIONAL PROTEIN"/>
    <property type="match status" value="1"/>
</dbReference>
<dbReference type="PANTHER" id="PTHR21256">
    <property type="entry name" value="HISTIDINOL DEHYDROGENASE HDH"/>
    <property type="match status" value="1"/>
</dbReference>
<keyword evidence="5" id="KW-1185">Reference proteome</keyword>
<accession>A0A1L6MYU4</accession>
<evidence type="ECO:0000256" key="1">
    <source>
        <dbReference type="ARBA" id="ARBA00023002"/>
    </source>
</evidence>
<evidence type="ECO:0000256" key="2">
    <source>
        <dbReference type="RuleBase" id="RU004175"/>
    </source>
</evidence>
<dbReference type="AlphaFoldDB" id="A0A1L6MYU4"/>
<dbReference type="SUPFAM" id="SSF53720">
    <property type="entry name" value="ALDH-like"/>
    <property type="match status" value="1"/>
</dbReference>
<gene>
    <name evidence="4" type="ORF">BCY86_08625</name>
</gene>
<proteinExistence type="inferred from homology"/>
<organism evidence="4 5">
    <name type="scientific">Pajaroellobacter abortibovis</name>
    <dbReference type="NCBI Taxonomy" id="1882918"/>
    <lineage>
        <taxon>Bacteria</taxon>
        <taxon>Pseudomonadati</taxon>
        <taxon>Myxococcota</taxon>
        <taxon>Polyangia</taxon>
        <taxon>Polyangiales</taxon>
        <taxon>Polyangiaceae</taxon>
    </lineage>
</organism>
<dbReference type="Proteomes" id="UP000185544">
    <property type="component" value="Chromosome"/>
</dbReference>
<dbReference type="InterPro" id="IPR016161">
    <property type="entry name" value="Ald_DH/histidinol_DH"/>
</dbReference>
<evidence type="ECO:0000256" key="3">
    <source>
        <dbReference type="SAM" id="MobiDB-lite"/>
    </source>
</evidence>
<reference evidence="4 5" key="1">
    <citation type="submission" date="2016-08" db="EMBL/GenBank/DDBJ databases">
        <title>Identification and validation of antigenic proteins from Pajaroellobacter abortibovis using de-novo genome sequence assembly and reverse vaccinology.</title>
        <authorList>
            <person name="Welly B.T."/>
            <person name="Miller M.R."/>
            <person name="Stott J.L."/>
            <person name="Blanchard M.T."/>
            <person name="Islas-Trejo A.D."/>
            <person name="O'Rourke S.M."/>
            <person name="Young A.E."/>
            <person name="Medrano J.F."/>
            <person name="Van Eenennaam A.L."/>
        </authorList>
    </citation>
    <scope>NUCLEOTIDE SEQUENCE [LARGE SCALE GENOMIC DNA]</scope>
    <source>
        <strain evidence="4 5">BTF92-0548A/99-0131</strain>
    </source>
</reference>
<dbReference type="Gene3D" id="3.40.50.1980">
    <property type="entry name" value="Nitrogenase molybdenum iron protein domain"/>
    <property type="match status" value="1"/>
</dbReference>
<evidence type="ECO:0000313" key="5">
    <source>
        <dbReference type="Proteomes" id="UP000185544"/>
    </source>
</evidence>
<dbReference type="EMBL" id="CP016908">
    <property type="protein sequence ID" value="APS00734.1"/>
    <property type="molecule type" value="Genomic_DNA"/>
</dbReference>
<protein>
    <submittedName>
        <fullName evidence="4">Uncharacterized protein</fullName>
    </submittedName>
</protein>
<dbReference type="STRING" id="1882918.BCY86_08625"/>